<dbReference type="EMBL" id="MDEO01000029">
    <property type="protein sequence ID" value="OCX20650.1"/>
    <property type="molecule type" value="Genomic_DNA"/>
</dbReference>
<dbReference type="AlphaFoldDB" id="A0A1C2E0U6"/>
<dbReference type="STRING" id="1566387.QV13_08175"/>
<reference evidence="1 2" key="1">
    <citation type="submission" date="2016-08" db="EMBL/GenBank/DDBJ databases">
        <title>Whole genome sequence of Mesorhizobium sp. strain UASWS1009 isolated from industrial sewage.</title>
        <authorList>
            <person name="Crovadore J."/>
            <person name="Calmin G."/>
            <person name="Chablais R."/>
            <person name="Cochard B."/>
            <person name="Lefort F."/>
        </authorList>
    </citation>
    <scope>NUCLEOTIDE SEQUENCE [LARGE SCALE GENOMIC DNA]</scope>
    <source>
        <strain evidence="1 2">UASWS1009</strain>
    </source>
</reference>
<dbReference type="Proteomes" id="UP000094412">
    <property type="component" value="Unassembled WGS sequence"/>
</dbReference>
<protein>
    <submittedName>
        <fullName evidence="1">Uncharacterized protein</fullName>
    </submittedName>
</protein>
<name>A0A1C2E0U6_9HYPH</name>
<proteinExistence type="predicted"/>
<organism evidence="1 2">
    <name type="scientific">Mesorhizobium hungaricum</name>
    <dbReference type="NCBI Taxonomy" id="1566387"/>
    <lineage>
        <taxon>Bacteria</taxon>
        <taxon>Pseudomonadati</taxon>
        <taxon>Pseudomonadota</taxon>
        <taxon>Alphaproteobacteria</taxon>
        <taxon>Hyphomicrobiales</taxon>
        <taxon>Phyllobacteriaceae</taxon>
        <taxon>Mesorhizobium</taxon>
    </lineage>
</organism>
<evidence type="ECO:0000313" key="1">
    <source>
        <dbReference type="EMBL" id="OCX20650.1"/>
    </source>
</evidence>
<keyword evidence="2" id="KW-1185">Reference proteome</keyword>
<evidence type="ECO:0000313" key="2">
    <source>
        <dbReference type="Proteomes" id="UP000094412"/>
    </source>
</evidence>
<gene>
    <name evidence="1" type="ORF">QV13_08175</name>
</gene>
<comment type="caution">
    <text evidence="1">The sequence shown here is derived from an EMBL/GenBank/DDBJ whole genome shotgun (WGS) entry which is preliminary data.</text>
</comment>
<sequence length="66" mass="7484">MEWFLKETVMTTTPPVNGGSPEQNLDKMIKQQERMFGLEINKEIAKSQHDMLMSTARTLGQSAEKA</sequence>
<accession>A0A1C2E0U6</accession>